<keyword evidence="4" id="KW-1185">Reference proteome</keyword>
<dbReference type="GO" id="GO:0016787">
    <property type="term" value="F:hydrolase activity"/>
    <property type="evidence" value="ECO:0007669"/>
    <property type="project" value="InterPro"/>
</dbReference>
<organism evidence="3 4">
    <name type="scientific">Flavobacterium rhamnosiphilum</name>
    <dbReference type="NCBI Taxonomy" id="2541724"/>
    <lineage>
        <taxon>Bacteria</taxon>
        <taxon>Pseudomonadati</taxon>
        <taxon>Bacteroidota</taxon>
        <taxon>Flavobacteriia</taxon>
        <taxon>Flavobacteriales</taxon>
        <taxon>Flavobacteriaceae</taxon>
        <taxon>Flavobacterium</taxon>
    </lineage>
</organism>
<reference evidence="3 4" key="1">
    <citation type="submission" date="2019-03" db="EMBL/GenBank/DDBJ databases">
        <title>Novel species of Flavobacterium.</title>
        <authorList>
            <person name="Liu Q."/>
            <person name="Xin Y.-H."/>
        </authorList>
    </citation>
    <scope>NUCLEOTIDE SEQUENCE [LARGE SCALE GENOMIC DNA]</scope>
    <source>
        <strain evidence="3 4">LB3P52</strain>
    </source>
</reference>
<dbReference type="Gene3D" id="3.20.20.140">
    <property type="entry name" value="Metal-dependent hydrolases"/>
    <property type="match status" value="1"/>
</dbReference>
<gene>
    <name evidence="3" type="ORF">E0I26_00110</name>
</gene>
<sequence length="285" mass="32647">MKKLILILITFLFGSYTVYSQKVFDTHIHGETNPDIQMQQLETSGVYKAAISSSWDLQNTYRNKFKMELLHGLMLPCPNGKVPYSNQLCFSNGKEFPDIKWVEQQINDGKIDFIGEVLSQYYGISPSDKLLYPYYALAEKYNLPVGIHTGLAGPNHGCPNFRVGLGSPILMEDLILKFPKLKIWIMHSGYPFIEETVGIMSVYWNVYTDISVIANPDNIPYKDFYTTMKRLIDAGLENRLMFGSDNGDIKQVIESVNKLDFLSSEQKEKIFYKNAEQFFGKLPKK</sequence>
<dbReference type="GO" id="GO:0016831">
    <property type="term" value="F:carboxy-lyase activity"/>
    <property type="evidence" value="ECO:0007669"/>
    <property type="project" value="InterPro"/>
</dbReference>
<dbReference type="PANTHER" id="PTHR21240">
    <property type="entry name" value="2-AMINO-3-CARBOXYLMUCONATE-6-SEMIALDEHYDE DECARBOXYLASE"/>
    <property type="match status" value="1"/>
</dbReference>
<feature type="domain" description="Amidohydrolase-related" evidence="2">
    <location>
        <begin position="125"/>
        <end position="280"/>
    </location>
</feature>
<dbReference type="RefSeq" id="WP_131914476.1">
    <property type="nucleotide sequence ID" value="NZ_SMLG01000001.1"/>
</dbReference>
<dbReference type="AlphaFoldDB" id="A0A4V2Z9P8"/>
<evidence type="ECO:0000259" key="2">
    <source>
        <dbReference type="Pfam" id="PF04909"/>
    </source>
</evidence>
<dbReference type="EMBL" id="SMLG01000001">
    <property type="protein sequence ID" value="TDE46524.1"/>
    <property type="molecule type" value="Genomic_DNA"/>
</dbReference>
<keyword evidence="1" id="KW-0456">Lyase</keyword>
<evidence type="ECO:0000313" key="3">
    <source>
        <dbReference type="EMBL" id="TDE46524.1"/>
    </source>
</evidence>
<accession>A0A4V2Z9P8</accession>
<dbReference type="InterPro" id="IPR006680">
    <property type="entry name" value="Amidohydro-rel"/>
</dbReference>
<dbReference type="Proteomes" id="UP000294814">
    <property type="component" value="Unassembled WGS sequence"/>
</dbReference>
<dbReference type="InterPro" id="IPR032465">
    <property type="entry name" value="ACMSD"/>
</dbReference>
<evidence type="ECO:0000313" key="4">
    <source>
        <dbReference type="Proteomes" id="UP000294814"/>
    </source>
</evidence>
<dbReference type="OrthoDB" id="5450317at2"/>
<proteinExistence type="predicted"/>
<name>A0A4V2Z9P8_9FLAO</name>
<dbReference type="Pfam" id="PF04909">
    <property type="entry name" value="Amidohydro_2"/>
    <property type="match status" value="1"/>
</dbReference>
<evidence type="ECO:0000256" key="1">
    <source>
        <dbReference type="ARBA" id="ARBA00023239"/>
    </source>
</evidence>
<protein>
    <recommendedName>
        <fullName evidence="2">Amidohydrolase-related domain-containing protein</fullName>
    </recommendedName>
</protein>
<comment type="caution">
    <text evidence="3">The sequence shown here is derived from an EMBL/GenBank/DDBJ whole genome shotgun (WGS) entry which is preliminary data.</text>
</comment>
<dbReference type="SUPFAM" id="SSF51556">
    <property type="entry name" value="Metallo-dependent hydrolases"/>
    <property type="match status" value="1"/>
</dbReference>
<dbReference type="InterPro" id="IPR032466">
    <property type="entry name" value="Metal_Hydrolase"/>
</dbReference>